<keyword evidence="8" id="KW-0456">Lyase</keyword>
<evidence type="ECO:0000313" key="9">
    <source>
        <dbReference type="Proteomes" id="UP001203852"/>
    </source>
</evidence>
<keyword evidence="5 7" id="KW-0472">Membrane</keyword>
<comment type="subcellular location">
    <subcellularLocation>
        <location evidence="1">Membrane</location>
        <topology evidence="1">Multi-pass membrane protein</topology>
    </subcellularLocation>
</comment>
<dbReference type="Proteomes" id="UP001203852">
    <property type="component" value="Unassembled WGS sequence"/>
</dbReference>
<comment type="caution">
    <text evidence="8">The sequence shown here is derived from an EMBL/GenBank/DDBJ whole genome shotgun (WGS) entry which is preliminary data.</text>
</comment>
<evidence type="ECO:0000256" key="4">
    <source>
        <dbReference type="ARBA" id="ARBA00022989"/>
    </source>
</evidence>
<keyword evidence="9" id="KW-1185">Reference proteome</keyword>
<dbReference type="Pfam" id="PF01940">
    <property type="entry name" value="DUF92"/>
    <property type="match status" value="1"/>
</dbReference>
<feature type="transmembrane region" description="Helical" evidence="7">
    <location>
        <begin position="288"/>
        <end position="308"/>
    </location>
</feature>
<evidence type="ECO:0000256" key="3">
    <source>
        <dbReference type="ARBA" id="ARBA00022692"/>
    </source>
</evidence>
<keyword evidence="8" id="KW-0670">Pyruvate</keyword>
<dbReference type="InterPro" id="IPR002794">
    <property type="entry name" value="DUF92_TMEM19"/>
</dbReference>
<keyword evidence="4 7" id="KW-1133">Transmembrane helix</keyword>
<dbReference type="PANTHER" id="PTHR13353">
    <property type="entry name" value="TRANSMEMBRANE PROTEIN 19"/>
    <property type="match status" value="1"/>
</dbReference>
<organism evidence="8 9">
    <name type="scientific">Exophiala viscosa</name>
    <dbReference type="NCBI Taxonomy" id="2486360"/>
    <lineage>
        <taxon>Eukaryota</taxon>
        <taxon>Fungi</taxon>
        <taxon>Dikarya</taxon>
        <taxon>Ascomycota</taxon>
        <taxon>Pezizomycotina</taxon>
        <taxon>Eurotiomycetes</taxon>
        <taxon>Chaetothyriomycetidae</taxon>
        <taxon>Chaetothyriales</taxon>
        <taxon>Herpotrichiellaceae</taxon>
        <taxon>Exophiala</taxon>
    </lineage>
</organism>
<feature type="transmembrane region" description="Helical" evidence="7">
    <location>
        <begin position="90"/>
        <end position="109"/>
    </location>
</feature>
<evidence type="ECO:0000256" key="6">
    <source>
        <dbReference type="SAM" id="MobiDB-lite"/>
    </source>
</evidence>
<gene>
    <name evidence="8" type="ORF">EDD36DRAFT_177567</name>
</gene>
<feature type="region of interest" description="Disordered" evidence="6">
    <location>
        <begin position="254"/>
        <end position="274"/>
    </location>
</feature>
<keyword evidence="3 7" id="KW-0812">Transmembrane</keyword>
<dbReference type="EMBL" id="MU404352">
    <property type="protein sequence ID" value="KAI1615150.1"/>
    <property type="molecule type" value="Genomic_DNA"/>
</dbReference>
<dbReference type="PANTHER" id="PTHR13353:SF5">
    <property type="entry name" value="TRANSMEMBRANE PROTEIN 19"/>
    <property type="match status" value="1"/>
</dbReference>
<evidence type="ECO:0000313" key="8">
    <source>
        <dbReference type="EMBL" id="KAI1615150.1"/>
    </source>
</evidence>
<accession>A0AAN6DYV8</accession>
<evidence type="ECO:0000256" key="1">
    <source>
        <dbReference type="ARBA" id="ARBA00004141"/>
    </source>
</evidence>
<comment type="similarity">
    <text evidence="2">Belongs to the TMEM19 family.</text>
</comment>
<reference evidence="8" key="1">
    <citation type="journal article" date="2022" name="bioRxiv">
        <title>Deciphering the potential niche of two novel black yeast fungi from a biological soil crust based on their genomes, phenotypes, and melanin regulation.</title>
        <authorList>
            <consortium name="DOE Joint Genome Institute"/>
            <person name="Carr E.C."/>
            <person name="Barton Q."/>
            <person name="Grambo S."/>
            <person name="Sullivan M."/>
            <person name="Renfro C.M."/>
            <person name="Kuo A."/>
            <person name="Pangilinan J."/>
            <person name="Lipzen A."/>
            <person name="Keymanesh K."/>
            <person name="Savage E."/>
            <person name="Barry K."/>
            <person name="Grigoriev I.V."/>
            <person name="Riekhof W.R."/>
            <person name="Harris S.S."/>
        </authorList>
    </citation>
    <scope>NUCLEOTIDE SEQUENCE</scope>
    <source>
        <strain evidence="8">JF 03-4F</strain>
    </source>
</reference>
<dbReference type="GO" id="GO:0016829">
    <property type="term" value="F:lyase activity"/>
    <property type="evidence" value="ECO:0007669"/>
    <property type="project" value="UniProtKB-KW"/>
</dbReference>
<name>A0AAN6DYV8_9EURO</name>
<sequence>MRAIIAVPCIVALVLRAYTRKSLTIIGCLVAGLTASIHALHPSAIPFTLLGTFFLLGTSATKVKHDIKATLTQSSSGSSGGDGPRTSVQVVANSGCATLLILIHVWLYGLGNTTAPQCFGGGTTADILLMGIMANYAAVAADTFSSELGILSKSKPVLITSLRTVPPGTNGGVTLAGLLAGVGGSAAMAVTSLLLLKFCGAGQSGRIQTFLLLTALGTAGTLLDSLLGAVLQASVVDRRTGKVVEGLGGAKVLTKPRQPQHGAEDAGSKGHETRVINSGKDVLDNNQINLLMASIMTICGMVVGQLVLM</sequence>
<dbReference type="AlphaFoldDB" id="A0AAN6DYV8"/>
<feature type="transmembrane region" description="Helical" evidence="7">
    <location>
        <begin position="210"/>
        <end position="231"/>
    </location>
</feature>
<feature type="transmembrane region" description="Helical" evidence="7">
    <location>
        <begin position="175"/>
        <end position="198"/>
    </location>
</feature>
<dbReference type="GO" id="GO:0016020">
    <property type="term" value="C:membrane"/>
    <property type="evidence" value="ECO:0007669"/>
    <property type="project" value="UniProtKB-SubCell"/>
</dbReference>
<evidence type="ECO:0000256" key="7">
    <source>
        <dbReference type="SAM" id="Phobius"/>
    </source>
</evidence>
<feature type="compositionally biased region" description="Basic and acidic residues" evidence="6">
    <location>
        <begin position="262"/>
        <end position="274"/>
    </location>
</feature>
<protein>
    <submittedName>
        <fullName evidence="8">Pyruvate formate lyase activating enzyme</fullName>
    </submittedName>
</protein>
<evidence type="ECO:0000256" key="2">
    <source>
        <dbReference type="ARBA" id="ARBA00009012"/>
    </source>
</evidence>
<evidence type="ECO:0000256" key="5">
    <source>
        <dbReference type="ARBA" id="ARBA00023136"/>
    </source>
</evidence>
<proteinExistence type="inferred from homology"/>